<dbReference type="RefSeq" id="WP_261692960.1">
    <property type="nucleotide sequence ID" value="NZ_CP104694.1"/>
</dbReference>
<protein>
    <submittedName>
        <fullName evidence="2">ABC-type transport auxiliary lipoprotein family protein</fullName>
    </submittedName>
</protein>
<gene>
    <name evidence="2" type="ORF">N4264_14495</name>
</gene>
<dbReference type="Gene3D" id="3.40.50.10610">
    <property type="entry name" value="ABC-type transport auxiliary lipoprotein component"/>
    <property type="match status" value="1"/>
</dbReference>
<accession>A0ABY6BCC2</accession>
<dbReference type="InterPro" id="IPR005586">
    <property type="entry name" value="ABC_trans_aux"/>
</dbReference>
<name>A0ABY6BCC2_9GAMM</name>
<sequence>MIRALRPGFLAAILVQMLCACSLLGQRKNVELYDLAPRASPPSAHTPAGNWQIEVVEPQSLSPLLGTGILVSPSEQRLAIYRGARWTDAPTLLLQSLLVHALRAGGMPGAAGSSSAQRADYLLESDLRAFQAEYRDRNRPTVVIVLDARLIRVADGRSLASRTVSVEEIASTPALPQVILAFGEGADRLGREVAQWTVETLSNARSPAP</sequence>
<evidence type="ECO:0000313" key="2">
    <source>
        <dbReference type="EMBL" id="UXI65965.1"/>
    </source>
</evidence>
<keyword evidence="2" id="KW-0449">Lipoprotein</keyword>
<dbReference type="PROSITE" id="PS51257">
    <property type="entry name" value="PROKAR_LIPOPROTEIN"/>
    <property type="match status" value="1"/>
</dbReference>
<evidence type="ECO:0000259" key="1">
    <source>
        <dbReference type="Pfam" id="PF03886"/>
    </source>
</evidence>
<keyword evidence="3" id="KW-1185">Reference proteome</keyword>
<organism evidence="2 3">
    <name type="scientific">Tahibacter amnicola</name>
    <dbReference type="NCBI Taxonomy" id="2976241"/>
    <lineage>
        <taxon>Bacteria</taxon>
        <taxon>Pseudomonadati</taxon>
        <taxon>Pseudomonadota</taxon>
        <taxon>Gammaproteobacteria</taxon>
        <taxon>Lysobacterales</taxon>
        <taxon>Rhodanobacteraceae</taxon>
        <taxon>Tahibacter</taxon>
    </lineage>
</organism>
<evidence type="ECO:0000313" key="3">
    <source>
        <dbReference type="Proteomes" id="UP001064632"/>
    </source>
</evidence>
<proteinExistence type="predicted"/>
<dbReference type="Pfam" id="PF03886">
    <property type="entry name" value="ABC_trans_aux"/>
    <property type="match status" value="1"/>
</dbReference>
<feature type="domain" description="ABC-type transport auxiliary lipoprotein component" evidence="1">
    <location>
        <begin position="33"/>
        <end position="194"/>
    </location>
</feature>
<dbReference type="EMBL" id="CP104694">
    <property type="protein sequence ID" value="UXI65965.1"/>
    <property type="molecule type" value="Genomic_DNA"/>
</dbReference>
<dbReference type="SUPFAM" id="SSF159594">
    <property type="entry name" value="XCC0632-like"/>
    <property type="match status" value="1"/>
</dbReference>
<reference evidence="2" key="1">
    <citation type="submission" date="2022-09" db="EMBL/GenBank/DDBJ databases">
        <title>Tahibacter sp. nov., isolated from a fresh water.</title>
        <authorList>
            <person name="Baek J.H."/>
            <person name="Lee J.K."/>
            <person name="Kim J.M."/>
            <person name="Jeon C.O."/>
        </authorList>
    </citation>
    <scope>NUCLEOTIDE SEQUENCE</scope>
    <source>
        <strain evidence="2">W38</strain>
    </source>
</reference>
<dbReference type="Proteomes" id="UP001064632">
    <property type="component" value="Chromosome"/>
</dbReference>